<comment type="caution">
    <text evidence="2">The sequence shown here is derived from an EMBL/GenBank/DDBJ whole genome shotgun (WGS) entry which is preliminary data.</text>
</comment>
<feature type="compositionally biased region" description="Polar residues" evidence="1">
    <location>
        <begin position="174"/>
        <end position="186"/>
    </location>
</feature>
<accession>A0AAE0XRE9</accession>
<keyword evidence="3" id="KW-1185">Reference proteome</keyword>
<name>A0AAE0XRE9_9GAST</name>
<protein>
    <submittedName>
        <fullName evidence="2">Uncharacterized protein</fullName>
    </submittedName>
</protein>
<sequence length="271" mass="30423">MVTPEYVSHRKPGGVIFVDLYATKRNKNFHPESEDYHKDPELEEGICQVIQGLDDFTLIHVTLPRMHRTACITKRLMTSNRHPMAYSHHRTSVWTVYQCDTNPEITIVGCLVRSTVVRFCAHTNTWSVMHEKRPIQPDLKTVEGRRGAGGLGLDGKSIKVGIREGYRRNKQTHTHTCLRQASSKSSRLAIVSGPGSSGQSQRISSGQIRYAQCYRSSSRDQVDLVSTGQQGGSDLTASRPTRDRDNIDVFPLPFPQLKTFNSYLSSLPLPS</sequence>
<evidence type="ECO:0000256" key="1">
    <source>
        <dbReference type="SAM" id="MobiDB-lite"/>
    </source>
</evidence>
<organism evidence="2 3">
    <name type="scientific">Elysia crispata</name>
    <name type="common">lettuce slug</name>
    <dbReference type="NCBI Taxonomy" id="231223"/>
    <lineage>
        <taxon>Eukaryota</taxon>
        <taxon>Metazoa</taxon>
        <taxon>Spiralia</taxon>
        <taxon>Lophotrochozoa</taxon>
        <taxon>Mollusca</taxon>
        <taxon>Gastropoda</taxon>
        <taxon>Heterobranchia</taxon>
        <taxon>Euthyneura</taxon>
        <taxon>Panpulmonata</taxon>
        <taxon>Sacoglossa</taxon>
        <taxon>Placobranchoidea</taxon>
        <taxon>Plakobranchidae</taxon>
        <taxon>Elysia</taxon>
    </lineage>
</organism>
<feature type="region of interest" description="Disordered" evidence="1">
    <location>
        <begin position="221"/>
        <end position="246"/>
    </location>
</feature>
<dbReference type="EMBL" id="JAWDGP010007772">
    <property type="protein sequence ID" value="KAK3705328.1"/>
    <property type="molecule type" value="Genomic_DNA"/>
</dbReference>
<evidence type="ECO:0000313" key="3">
    <source>
        <dbReference type="Proteomes" id="UP001283361"/>
    </source>
</evidence>
<gene>
    <name evidence="2" type="ORF">RRG08_033294</name>
</gene>
<feature type="compositionally biased region" description="Low complexity" evidence="1">
    <location>
        <begin position="192"/>
        <end position="204"/>
    </location>
</feature>
<evidence type="ECO:0000313" key="2">
    <source>
        <dbReference type="EMBL" id="KAK3705328.1"/>
    </source>
</evidence>
<feature type="compositionally biased region" description="Polar residues" evidence="1">
    <location>
        <begin position="224"/>
        <end position="239"/>
    </location>
</feature>
<dbReference type="AlphaFoldDB" id="A0AAE0XRE9"/>
<proteinExistence type="predicted"/>
<feature type="region of interest" description="Disordered" evidence="1">
    <location>
        <begin position="169"/>
        <end position="204"/>
    </location>
</feature>
<reference evidence="2" key="1">
    <citation type="journal article" date="2023" name="G3 (Bethesda)">
        <title>A reference genome for the long-term kleptoplast-retaining sea slug Elysia crispata morphotype clarki.</title>
        <authorList>
            <person name="Eastman K.E."/>
            <person name="Pendleton A.L."/>
            <person name="Shaikh M.A."/>
            <person name="Suttiyut T."/>
            <person name="Ogas R."/>
            <person name="Tomko P."/>
            <person name="Gavelis G."/>
            <person name="Widhalm J.R."/>
            <person name="Wisecaver J.H."/>
        </authorList>
    </citation>
    <scope>NUCLEOTIDE SEQUENCE</scope>
    <source>
        <strain evidence="2">ECLA1</strain>
    </source>
</reference>
<dbReference type="Proteomes" id="UP001283361">
    <property type="component" value="Unassembled WGS sequence"/>
</dbReference>